<keyword evidence="1" id="KW-0812">Transmembrane</keyword>
<dbReference type="AlphaFoldDB" id="A0A1A9I090"/>
<dbReference type="EMBL" id="CP015772">
    <property type="protein sequence ID" value="ANH80102.1"/>
    <property type="molecule type" value="Genomic_DNA"/>
</dbReference>
<dbReference type="KEGG" id="nia:A8C56_03075"/>
<evidence type="ECO:0000313" key="2">
    <source>
        <dbReference type="EMBL" id="ANH80102.1"/>
    </source>
</evidence>
<feature type="transmembrane region" description="Helical" evidence="1">
    <location>
        <begin position="326"/>
        <end position="348"/>
    </location>
</feature>
<feature type="transmembrane region" description="Helical" evidence="1">
    <location>
        <begin position="181"/>
        <end position="199"/>
    </location>
</feature>
<feature type="transmembrane region" description="Helical" evidence="1">
    <location>
        <begin position="205"/>
        <end position="235"/>
    </location>
</feature>
<reference evidence="2 3" key="1">
    <citation type="submission" date="2016-05" db="EMBL/GenBank/DDBJ databases">
        <title>Niabella ginsenosidivorans BS26 whole genome sequencing.</title>
        <authorList>
            <person name="Im W.T."/>
            <person name="Siddiqi M.Z."/>
        </authorList>
    </citation>
    <scope>NUCLEOTIDE SEQUENCE [LARGE SCALE GENOMIC DNA]</scope>
    <source>
        <strain evidence="2 3">BS26</strain>
    </source>
</reference>
<accession>A0A1A9I090</accession>
<keyword evidence="1" id="KW-1133">Transmembrane helix</keyword>
<feature type="transmembrane region" description="Helical" evidence="1">
    <location>
        <begin position="247"/>
        <end position="265"/>
    </location>
</feature>
<keyword evidence="3" id="KW-1185">Reference proteome</keyword>
<dbReference type="Proteomes" id="UP000077667">
    <property type="component" value="Chromosome"/>
</dbReference>
<proteinExistence type="predicted"/>
<organism evidence="2 3">
    <name type="scientific">Niabella ginsenosidivorans</name>
    <dbReference type="NCBI Taxonomy" id="1176587"/>
    <lineage>
        <taxon>Bacteria</taxon>
        <taxon>Pseudomonadati</taxon>
        <taxon>Bacteroidota</taxon>
        <taxon>Chitinophagia</taxon>
        <taxon>Chitinophagales</taxon>
        <taxon>Chitinophagaceae</taxon>
        <taxon>Niabella</taxon>
    </lineage>
</organism>
<evidence type="ECO:0008006" key="4">
    <source>
        <dbReference type="Google" id="ProtNLM"/>
    </source>
</evidence>
<sequence length="414" mass="47852">MEIVLFALYLFLFSWAITQTRFLRSSGLSRFQLVLLFLLKVVAALLYGWVFWRQGGDTWRLYQESLKETRILMTNPIRYVTSFFYDPYGNGFSGLFASRSSYWNNLKDNSFIRIESLFNCFSFGSYFINALFYSYLTFFGVVAVYKVMRHHLNSRSFLLIIACFLAPSFLYWTSGLHKDGLTYLALAAIIYIFYFRVQYRKPVTAYLILAAMMVLLFVLRNHVLMVLLPALFCWLLAQKFPRQRIKIFTAVYILAIACFFMLKYIDPALDLPAIVLSKQEAFMNLGGESEIAVKKLQPDFAGFVQLLPQAAGISLFRPLPGDINKLIIVPAFTELLLAWGCIVLCLIFPKQKKQYQPFSLFLLAFCISMLLMIGYTVNNIGAVVRYRAFLFPFIIAPVLCCTDWQKLIKKINIK</sequence>
<name>A0A1A9I090_9BACT</name>
<dbReference type="STRING" id="1176587.A8C56_03075"/>
<feature type="transmembrane region" description="Helical" evidence="1">
    <location>
        <begin position="360"/>
        <end position="378"/>
    </location>
</feature>
<protein>
    <recommendedName>
        <fullName evidence="4">Glycosyltransferase RgtA/B/C/D-like domain-containing protein</fullName>
    </recommendedName>
</protein>
<evidence type="ECO:0000256" key="1">
    <source>
        <dbReference type="SAM" id="Phobius"/>
    </source>
</evidence>
<evidence type="ECO:0000313" key="3">
    <source>
        <dbReference type="Proteomes" id="UP000077667"/>
    </source>
</evidence>
<feature type="transmembrane region" description="Helical" evidence="1">
    <location>
        <begin position="34"/>
        <end position="52"/>
    </location>
</feature>
<gene>
    <name evidence="2" type="ORF">A8C56_03075</name>
</gene>
<keyword evidence="1" id="KW-0472">Membrane</keyword>
<feature type="transmembrane region" description="Helical" evidence="1">
    <location>
        <begin position="123"/>
        <end position="145"/>
    </location>
</feature>
<feature type="transmembrane region" description="Helical" evidence="1">
    <location>
        <begin position="157"/>
        <end position="174"/>
    </location>
</feature>